<keyword evidence="3" id="KW-1185">Reference proteome</keyword>
<dbReference type="AlphaFoldDB" id="A0A443I2C9"/>
<comment type="caution">
    <text evidence="2">The sequence shown here is derived from an EMBL/GenBank/DDBJ whole genome shotgun (WGS) entry which is preliminary data.</text>
</comment>
<organism evidence="2 3">
    <name type="scientific">Byssochlamys spectabilis</name>
    <name type="common">Paecilomyces variotii</name>
    <dbReference type="NCBI Taxonomy" id="264951"/>
    <lineage>
        <taxon>Eukaryota</taxon>
        <taxon>Fungi</taxon>
        <taxon>Dikarya</taxon>
        <taxon>Ascomycota</taxon>
        <taxon>Pezizomycotina</taxon>
        <taxon>Eurotiomycetes</taxon>
        <taxon>Eurotiomycetidae</taxon>
        <taxon>Eurotiales</taxon>
        <taxon>Thermoascaceae</taxon>
        <taxon>Paecilomyces</taxon>
    </lineage>
</organism>
<name>A0A443I2C9_BYSSP</name>
<proteinExistence type="predicted"/>
<accession>A0A443I2C9</accession>
<feature type="compositionally biased region" description="Polar residues" evidence="1">
    <location>
        <begin position="41"/>
        <end position="51"/>
    </location>
</feature>
<evidence type="ECO:0000313" key="3">
    <source>
        <dbReference type="Proteomes" id="UP000283841"/>
    </source>
</evidence>
<gene>
    <name evidence="2" type="ORF">C8Q69DRAFT_458137</name>
</gene>
<protein>
    <recommendedName>
        <fullName evidence="4">BTB domain-containing protein</fullName>
    </recommendedName>
</protein>
<dbReference type="VEuPathDB" id="FungiDB:C8Q69DRAFT_458137"/>
<evidence type="ECO:0000313" key="2">
    <source>
        <dbReference type="EMBL" id="RWQ98224.1"/>
    </source>
</evidence>
<feature type="compositionally biased region" description="Low complexity" evidence="1">
    <location>
        <begin position="446"/>
        <end position="465"/>
    </location>
</feature>
<dbReference type="OrthoDB" id="5275938at2759"/>
<dbReference type="GeneID" id="39599242"/>
<feature type="compositionally biased region" description="Low complexity" evidence="1">
    <location>
        <begin position="21"/>
        <end position="31"/>
    </location>
</feature>
<dbReference type="Proteomes" id="UP000283841">
    <property type="component" value="Unassembled WGS sequence"/>
</dbReference>
<feature type="region of interest" description="Disordered" evidence="1">
    <location>
        <begin position="404"/>
        <end position="472"/>
    </location>
</feature>
<feature type="region of interest" description="Disordered" evidence="1">
    <location>
        <begin position="1"/>
        <end position="61"/>
    </location>
</feature>
<dbReference type="RefSeq" id="XP_028487869.1">
    <property type="nucleotide sequence ID" value="XM_028629965.1"/>
</dbReference>
<reference evidence="2 3" key="1">
    <citation type="journal article" date="2018" name="Front. Microbiol.">
        <title>Genomic and genetic insights into a cosmopolitan fungus, Paecilomyces variotii (Eurotiales).</title>
        <authorList>
            <person name="Urquhart A.S."/>
            <person name="Mondo S.J."/>
            <person name="Makela M.R."/>
            <person name="Hane J.K."/>
            <person name="Wiebenga A."/>
            <person name="He G."/>
            <person name="Mihaltcheva S."/>
            <person name="Pangilinan J."/>
            <person name="Lipzen A."/>
            <person name="Barry K."/>
            <person name="de Vries R.P."/>
            <person name="Grigoriev I.V."/>
            <person name="Idnurm A."/>
        </authorList>
    </citation>
    <scope>NUCLEOTIDE SEQUENCE [LARGE SCALE GENOMIC DNA]</scope>
    <source>
        <strain evidence="2 3">CBS 101075</strain>
    </source>
</reference>
<evidence type="ECO:0000256" key="1">
    <source>
        <dbReference type="SAM" id="MobiDB-lite"/>
    </source>
</evidence>
<feature type="compositionally biased region" description="Acidic residues" evidence="1">
    <location>
        <begin position="430"/>
        <end position="445"/>
    </location>
</feature>
<dbReference type="EMBL" id="RCNU01000002">
    <property type="protein sequence ID" value="RWQ98224.1"/>
    <property type="molecule type" value="Genomic_DNA"/>
</dbReference>
<evidence type="ECO:0008006" key="4">
    <source>
        <dbReference type="Google" id="ProtNLM"/>
    </source>
</evidence>
<sequence length="472" mass="53416">MSSVIYTSNDSDTERACCTPSSDSSSLSQRDQNSDHMANTAPGSTGHTTTLGGPGADMSRNEDIEMTTEPSMDLESIMTEAALGKYRKASFPEGDLMLVVGSNKIRTFKTISSLLASTSPVWKDRVALAKNQGSRSLRLPNDDPKTMLLFLKIIHLLFSELPKKIPFDQLYSLTRFCDRYQVRHLFLPFVPRWFAPFIRDNLNPERTEWIFIAAVWDIDYMLNSWLSHVSWNARKEINGDLSYGGRKVADLLPDYCRDDILHEVAWKRVVALQELTRACEDVLRGNCCLEESHEEQCHMLTTGYLLTGLERLGGWPVDPNTTCLCPEDVRSTILNLLYEPLPIVVENEGEEDHSFCGVYKLKCEVSAVNRHMCYILPKDSTIGSAFAPYLPFWRRSGFCERDFESTDIDGKDDPRYRQPHRENTEPREEYESDMDTEDENSDESSDSGLDSESSSGSGSSFLSDSSVEDSDW</sequence>
<feature type="compositionally biased region" description="Polar residues" evidence="1">
    <location>
        <begin position="1"/>
        <end position="10"/>
    </location>
</feature>
<feature type="compositionally biased region" description="Basic and acidic residues" evidence="1">
    <location>
        <begin position="404"/>
        <end position="429"/>
    </location>
</feature>